<feature type="site" description="Important for catalytic activity" evidence="3">
    <location>
        <position position="142"/>
    </location>
</feature>
<evidence type="ECO:0000256" key="3">
    <source>
        <dbReference type="PIRSR" id="PIRSR000105-1"/>
    </source>
</evidence>
<dbReference type="Pfam" id="PF02737">
    <property type="entry name" value="3HCDH_N"/>
    <property type="match status" value="1"/>
</dbReference>
<dbReference type="InterPro" id="IPR022694">
    <property type="entry name" value="3-OHacyl-CoA_DH"/>
</dbReference>
<evidence type="ECO:0000256" key="2">
    <source>
        <dbReference type="ARBA" id="ARBA00023002"/>
    </source>
</evidence>
<dbReference type="PIRSF" id="PIRSF000105">
    <property type="entry name" value="HCDH"/>
    <property type="match status" value="1"/>
</dbReference>
<dbReference type="GO" id="GO:0070403">
    <property type="term" value="F:NAD+ binding"/>
    <property type="evidence" value="ECO:0007669"/>
    <property type="project" value="InterPro"/>
</dbReference>
<dbReference type="PROSITE" id="PS00067">
    <property type="entry name" value="3HCDH"/>
    <property type="match status" value="1"/>
</dbReference>
<sequence>MSNTINHILVVGAGQMGAGIAQVALTAGFQVTLADVSEASLAKGKAGIEKGLGKLVEKGKLDAAAKDAALAKLSTTQNILDAKNVDAAIEAVTENEELKKKIFKDLDAVVRPGGLLASNTSSIPITRIGASTKRPEAVIGMHFMNPVPLMQLVEVIRGAATSDETYATTKAMAEKMGKVTVVSKDFPGFIINRILIPMLNEACFVLAEGIATPEDIDTGMKLGTNVPMGPLTLADFIGLDTVLYIAEVLHKGLGDPKYRPAPLLRQYVEAGWLGKKSGRGFYKY</sequence>
<dbReference type="Gene3D" id="1.10.1040.10">
    <property type="entry name" value="N-(1-d-carboxylethyl)-l-norvaline Dehydrogenase, domain 2"/>
    <property type="match status" value="1"/>
</dbReference>
<dbReference type="GO" id="GO:0006631">
    <property type="term" value="P:fatty acid metabolic process"/>
    <property type="evidence" value="ECO:0007669"/>
    <property type="project" value="InterPro"/>
</dbReference>
<feature type="domain" description="3-hydroxyacyl-CoA dehydrogenase C-terminal" evidence="5">
    <location>
        <begin position="188"/>
        <end position="284"/>
    </location>
</feature>
<dbReference type="GO" id="GO:0008691">
    <property type="term" value="F:3-hydroxybutyryl-CoA dehydrogenase activity"/>
    <property type="evidence" value="ECO:0007669"/>
    <property type="project" value="UniProtKB-EC"/>
</dbReference>
<keyword evidence="4" id="KW-0520">NAD</keyword>
<dbReference type="InterPro" id="IPR013328">
    <property type="entry name" value="6PGD_dom2"/>
</dbReference>
<dbReference type="PANTHER" id="PTHR48075:SF5">
    <property type="entry name" value="3-HYDROXYBUTYRYL-COA DEHYDROGENASE"/>
    <property type="match status" value="1"/>
</dbReference>
<evidence type="ECO:0000256" key="1">
    <source>
        <dbReference type="ARBA" id="ARBA00009463"/>
    </source>
</evidence>
<feature type="binding site" evidence="4">
    <location>
        <position position="94"/>
    </location>
    <ligand>
        <name>NAD(+)</name>
        <dbReference type="ChEBI" id="CHEBI:57540"/>
    </ligand>
</feature>
<dbReference type="InterPro" id="IPR006176">
    <property type="entry name" value="3-OHacyl-CoA_DH_NAD-bd"/>
</dbReference>
<feature type="binding site" evidence="4">
    <location>
        <position position="99"/>
    </location>
    <ligand>
        <name>NAD(+)</name>
        <dbReference type="ChEBI" id="CHEBI:57540"/>
    </ligand>
</feature>
<evidence type="ECO:0000313" key="7">
    <source>
        <dbReference type="EMBL" id="PZR16148.1"/>
    </source>
</evidence>
<dbReference type="PANTHER" id="PTHR48075">
    <property type="entry name" value="3-HYDROXYACYL-COA DEHYDROGENASE FAMILY PROTEIN"/>
    <property type="match status" value="1"/>
</dbReference>
<dbReference type="InterPro" id="IPR006180">
    <property type="entry name" value="3-OHacyl-CoA_DH_CS"/>
</dbReference>
<feature type="binding site" evidence="4">
    <location>
        <position position="276"/>
    </location>
    <ligand>
        <name>NAD(+)</name>
        <dbReference type="ChEBI" id="CHEBI:57540"/>
    </ligand>
</feature>
<dbReference type="NCBIfam" id="NF004474">
    <property type="entry name" value="PRK05808.1"/>
    <property type="match status" value="1"/>
</dbReference>
<name>A0A2W5V451_9BACT</name>
<organism evidence="7 8">
    <name type="scientific">Archangium gephyra</name>
    <dbReference type="NCBI Taxonomy" id="48"/>
    <lineage>
        <taxon>Bacteria</taxon>
        <taxon>Pseudomonadati</taxon>
        <taxon>Myxococcota</taxon>
        <taxon>Myxococcia</taxon>
        <taxon>Myxococcales</taxon>
        <taxon>Cystobacterineae</taxon>
        <taxon>Archangiaceae</taxon>
        <taxon>Archangium</taxon>
    </lineage>
</organism>
<feature type="binding site" evidence="4">
    <location>
        <position position="121"/>
    </location>
    <ligand>
        <name>NAD(+)</name>
        <dbReference type="ChEBI" id="CHEBI:57540"/>
    </ligand>
</feature>
<dbReference type="InterPro" id="IPR036291">
    <property type="entry name" value="NAD(P)-bd_dom_sf"/>
</dbReference>
<dbReference type="AlphaFoldDB" id="A0A2W5V451"/>
<dbReference type="SUPFAM" id="SSF48179">
    <property type="entry name" value="6-phosphogluconate dehydrogenase C-terminal domain-like"/>
    <property type="match status" value="1"/>
</dbReference>
<dbReference type="EC" id="1.1.1.157" evidence="7"/>
<evidence type="ECO:0000259" key="6">
    <source>
        <dbReference type="Pfam" id="PF02737"/>
    </source>
</evidence>
<comment type="similarity">
    <text evidence="1">Belongs to the 3-hydroxyacyl-CoA dehydrogenase family.</text>
</comment>
<gene>
    <name evidence="7" type="ORF">DI536_07610</name>
</gene>
<dbReference type="NCBIfam" id="NF005875">
    <property type="entry name" value="PRK07819.1"/>
    <property type="match status" value="1"/>
</dbReference>
<dbReference type="Proteomes" id="UP000249061">
    <property type="component" value="Unassembled WGS sequence"/>
</dbReference>
<feature type="domain" description="3-hydroxyacyl-CoA dehydrogenase NAD binding" evidence="6">
    <location>
        <begin position="8"/>
        <end position="185"/>
    </location>
</feature>
<dbReference type="Pfam" id="PF00725">
    <property type="entry name" value="3HCDH"/>
    <property type="match status" value="1"/>
</dbReference>
<feature type="binding site" evidence="4">
    <location>
        <position position="145"/>
    </location>
    <ligand>
        <name>NAD(+)</name>
        <dbReference type="ChEBI" id="CHEBI:57540"/>
    </ligand>
</feature>
<evidence type="ECO:0000313" key="8">
    <source>
        <dbReference type="Proteomes" id="UP000249061"/>
    </source>
</evidence>
<accession>A0A2W5V451</accession>
<keyword evidence="2 7" id="KW-0560">Oxidoreductase</keyword>
<comment type="caution">
    <text evidence="7">The sequence shown here is derived from an EMBL/GenBank/DDBJ whole genome shotgun (WGS) entry which is preliminary data.</text>
</comment>
<reference evidence="7 8" key="1">
    <citation type="submission" date="2017-08" db="EMBL/GenBank/DDBJ databases">
        <title>Infants hospitalized years apart are colonized by the same room-sourced microbial strains.</title>
        <authorList>
            <person name="Brooks B."/>
            <person name="Olm M.R."/>
            <person name="Firek B.A."/>
            <person name="Baker R."/>
            <person name="Thomas B.C."/>
            <person name="Morowitz M.J."/>
            <person name="Banfield J.F."/>
        </authorList>
    </citation>
    <scope>NUCLEOTIDE SEQUENCE [LARGE SCALE GENOMIC DNA]</scope>
    <source>
        <strain evidence="7">S2_003_000_R2_14</strain>
    </source>
</reference>
<dbReference type="InterPro" id="IPR008927">
    <property type="entry name" value="6-PGluconate_DH-like_C_sf"/>
</dbReference>
<evidence type="ECO:0000256" key="4">
    <source>
        <dbReference type="PIRSR" id="PIRSR000105-2"/>
    </source>
</evidence>
<protein>
    <submittedName>
        <fullName evidence="7">3-hydroxybutyryl-CoA dehydrogenase</fullName>
        <ecNumber evidence="7">1.1.1.157</ecNumber>
    </submittedName>
</protein>
<dbReference type="FunFam" id="3.40.50.720:FF:000009">
    <property type="entry name" value="Fatty oxidation complex, alpha subunit"/>
    <property type="match status" value="1"/>
</dbReference>
<feature type="binding site" evidence="4">
    <location>
        <begin position="12"/>
        <end position="17"/>
    </location>
    <ligand>
        <name>NAD(+)</name>
        <dbReference type="ChEBI" id="CHEBI:57540"/>
    </ligand>
</feature>
<feature type="binding site" evidence="4">
    <location>
        <position position="35"/>
    </location>
    <ligand>
        <name>NAD(+)</name>
        <dbReference type="ChEBI" id="CHEBI:57540"/>
    </ligand>
</feature>
<evidence type="ECO:0000259" key="5">
    <source>
        <dbReference type="Pfam" id="PF00725"/>
    </source>
</evidence>
<dbReference type="Gene3D" id="3.40.50.720">
    <property type="entry name" value="NAD(P)-binding Rossmann-like Domain"/>
    <property type="match status" value="1"/>
</dbReference>
<dbReference type="EMBL" id="QFQP01000004">
    <property type="protein sequence ID" value="PZR16148.1"/>
    <property type="molecule type" value="Genomic_DNA"/>
</dbReference>
<dbReference type="InterPro" id="IPR006108">
    <property type="entry name" value="3HC_DH_C"/>
</dbReference>
<proteinExistence type="inferred from homology"/>
<dbReference type="SUPFAM" id="SSF51735">
    <property type="entry name" value="NAD(P)-binding Rossmann-fold domains"/>
    <property type="match status" value="1"/>
</dbReference>